<dbReference type="InterPro" id="IPR036278">
    <property type="entry name" value="Sialidase_sf"/>
</dbReference>
<dbReference type="Gene3D" id="2.120.10.10">
    <property type="match status" value="1"/>
</dbReference>
<dbReference type="AlphaFoldDB" id="K2NNI4"/>
<sequence length="450" mass="49362">MSSASCFSPRITEWVQGNLLMVVGCEDGQRVYESRDMGRTWAEAVGALPGVWTGSQSGVRWDRSLHVDALITATIGKRKVMLYSQRRRYFSGTREATALYLWVTDNNRSFYVGPVTMEDEAGWMLPSTLLYSDGNLHLLQQRDTNEGSSMSLSRLTEELSTIESVLSTWVQKDIFFSSFSIPTAGLVAVLSNASVSKDTWNDEYLCLNATVKSATKAEDGFQLTEPNSRVSWFVNTRDEKPRHVFLSHNFTLVASVTIQKAPSKNTSLLTARLGDTNSPYTMRLSYAADKTWEKAFEDKTTTQSSSWELGKEHQVALMLQGNKASVYIDGKSLGEEEVPLTDETPFGFVYFCFGACADEEGQEHELHVKVTNVFLYNRPLNSTEMSAIKERVPIPTGEVEGASQATASAGNGGTAGGAGDGGTNDDDFSVYGGGLLPLLLLLGLWLFAAA</sequence>
<dbReference type="EMBL" id="AHKC01001280">
    <property type="protein sequence ID" value="EKF39374.1"/>
    <property type="molecule type" value="Genomic_DNA"/>
</dbReference>
<proteinExistence type="predicted"/>
<dbReference type="InterPro" id="IPR021287">
    <property type="entry name" value="Trans-sialidase_CS"/>
</dbReference>
<dbReference type="Pfam" id="PF22925">
    <property type="entry name" value="TS_C"/>
    <property type="match status" value="1"/>
</dbReference>
<keyword evidence="2" id="KW-0812">Transmembrane</keyword>
<accession>K2NNI4</accession>
<comment type="caution">
    <text evidence="5">The sequence shown here is derived from an EMBL/GenBank/DDBJ whole genome shotgun (WGS) entry which is preliminary data.</text>
</comment>
<feature type="domain" description="Sialidase" evidence="3">
    <location>
        <begin position="1"/>
        <end position="135"/>
    </location>
</feature>
<feature type="region of interest" description="Disordered" evidence="1">
    <location>
        <begin position="400"/>
        <end position="420"/>
    </location>
</feature>
<keyword evidence="6" id="KW-1185">Reference proteome</keyword>
<dbReference type="InterPro" id="IPR008377">
    <property type="entry name" value="Sialidase_trypan"/>
</dbReference>
<keyword evidence="2" id="KW-0472">Membrane</keyword>
<evidence type="ECO:0000313" key="5">
    <source>
        <dbReference type="EMBL" id="EKF39374.1"/>
    </source>
</evidence>
<reference evidence="5 6" key="1">
    <citation type="journal article" date="2012" name="BMC Genomics">
        <title>Comparative genomic analysis of human infective Trypanosoma cruzi lineages with the bat-restricted subspecies T. cruzi marinkellei.</title>
        <authorList>
            <person name="Franzen O."/>
            <person name="Talavera-Lopez C."/>
            <person name="Ochaya S."/>
            <person name="Butler C.E."/>
            <person name="Messenger L.A."/>
            <person name="Lewis M.D."/>
            <person name="Llewellyn M.S."/>
            <person name="Marinkelle C.J."/>
            <person name="Tyler K.M."/>
            <person name="Miles M.A."/>
            <person name="Andersson B."/>
        </authorList>
    </citation>
    <scope>NUCLEOTIDE SEQUENCE [LARGE SCALE GENOMIC DNA]</scope>
    <source>
        <strain evidence="5 6">B7</strain>
    </source>
</reference>
<evidence type="ECO:0000259" key="4">
    <source>
        <dbReference type="Pfam" id="PF22925"/>
    </source>
</evidence>
<organism evidence="5 6">
    <name type="scientific">Trypanosoma cruzi marinkellei</name>
    <dbReference type="NCBI Taxonomy" id="85056"/>
    <lineage>
        <taxon>Eukaryota</taxon>
        <taxon>Discoba</taxon>
        <taxon>Euglenozoa</taxon>
        <taxon>Kinetoplastea</taxon>
        <taxon>Metakinetoplastina</taxon>
        <taxon>Trypanosomatida</taxon>
        <taxon>Trypanosomatidae</taxon>
        <taxon>Trypanosoma</taxon>
        <taxon>Schizotrypanum</taxon>
    </lineage>
</organism>
<dbReference type="Pfam" id="PF13859">
    <property type="entry name" value="BNR_3"/>
    <property type="match status" value="1"/>
</dbReference>
<protein>
    <submittedName>
        <fullName evidence="5">Trans-sialidase, putative</fullName>
    </submittedName>
</protein>
<evidence type="ECO:0000313" key="6">
    <source>
        <dbReference type="Proteomes" id="UP000007350"/>
    </source>
</evidence>
<evidence type="ECO:0000259" key="3">
    <source>
        <dbReference type="Pfam" id="PF13859"/>
    </source>
</evidence>
<keyword evidence="2" id="KW-1133">Transmembrane helix</keyword>
<dbReference type="Proteomes" id="UP000007350">
    <property type="component" value="Unassembled WGS sequence"/>
</dbReference>
<dbReference type="SUPFAM" id="SSF49899">
    <property type="entry name" value="Concanavalin A-like lectins/glucanases"/>
    <property type="match status" value="1"/>
</dbReference>
<dbReference type="InterPro" id="IPR011040">
    <property type="entry name" value="Sialidase"/>
</dbReference>
<dbReference type="InterPro" id="IPR013320">
    <property type="entry name" value="ConA-like_dom_sf"/>
</dbReference>
<dbReference type="GO" id="GO:0004308">
    <property type="term" value="F:exo-alpha-sialidase activity"/>
    <property type="evidence" value="ECO:0007669"/>
    <property type="project" value="InterPro"/>
</dbReference>
<feature type="transmembrane region" description="Helical" evidence="2">
    <location>
        <begin position="428"/>
        <end position="448"/>
    </location>
</feature>
<dbReference type="OrthoDB" id="10389099at2759"/>
<evidence type="ECO:0000256" key="2">
    <source>
        <dbReference type="SAM" id="Phobius"/>
    </source>
</evidence>
<dbReference type="Pfam" id="PF11052">
    <property type="entry name" value="Tr-sialidase_C"/>
    <property type="match status" value="1"/>
</dbReference>
<feature type="compositionally biased region" description="Gly residues" evidence="1">
    <location>
        <begin position="410"/>
        <end position="420"/>
    </location>
</feature>
<dbReference type="PRINTS" id="PR01803">
    <property type="entry name" value="TCSIALIDASE"/>
</dbReference>
<feature type="domain" description="Trans-sialidase C-terminal" evidence="4">
    <location>
        <begin position="182"/>
        <end position="382"/>
    </location>
</feature>
<dbReference type="InterPro" id="IPR055239">
    <property type="entry name" value="TS_C"/>
</dbReference>
<dbReference type="CDD" id="cd15482">
    <property type="entry name" value="Sialidase_non-viral"/>
    <property type="match status" value="1"/>
</dbReference>
<evidence type="ECO:0000256" key="1">
    <source>
        <dbReference type="SAM" id="MobiDB-lite"/>
    </source>
</evidence>
<name>K2NNI4_TRYCR</name>
<gene>
    <name evidence="5" type="ORF">MOQ_000400</name>
</gene>
<dbReference type="SUPFAM" id="SSF50939">
    <property type="entry name" value="Sialidases"/>
    <property type="match status" value="1"/>
</dbReference>
<dbReference type="Gene3D" id="2.60.120.200">
    <property type="match status" value="1"/>
</dbReference>